<organism evidence="3 4">
    <name type="scientific">Smittium culicis</name>
    <dbReference type="NCBI Taxonomy" id="133412"/>
    <lineage>
        <taxon>Eukaryota</taxon>
        <taxon>Fungi</taxon>
        <taxon>Fungi incertae sedis</taxon>
        <taxon>Zoopagomycota</taxon>
        <taxon>Kickxellomycotina</taxon>
        <taxon>Harpellomycetes</taxon>
        <taxon>Harpellales</taxon>
        <taxon>Legeriomycetaceae</taxon>
        <taxon>Smittium</taxon>
    </lineage>
</organism>
<keyword evidence="4" id="KW-1185">Reference proteome</keyword>
<keyword evidence="2" id="KW-0812">Transmembrane</keyword>
<evidence type="ECO:0000256" key="1">
    <source>
        <dbReference type="SAM" id="MobiDB-lite"/>
    </source>
</evidence>
<dbReference type="AlphaFoldDB" id="A0A1R1X4Z7"/>
<dbReference type="GO" id="GO:0070072">
    <property type="term" value="P:vacuolar proton-transporting V-type ATPase complex assembly"/>
    <property type="evidence" value="ECO:0007669"/>
    <property type="project" value="InterPro"/>
</dbReference>
<reference evidence="3 4" key="1">
    <citation type="submission" date="2017-01" db="EMBL/GenBank/DDBJ databases">
        <authorList>
            <person name="Mah S.A."/>
            <person name="Swanson W.J."/>
            <person name="Moy G.W."/>
            <person name="Vacquier V.D."/>
        </authorList>
    </citation>
    <scope>NUCLEOTIDE SEQUENCE [LARGE SCALE GENOMIC DNA]</scope>
    <source>
        <strain evidence="3 4">GSMNP</strain>
    </source>
</reference>
<evidence type="ECO:0000313" key="4">
    <source>
        <dbReference type="Proteomes" id="UP000187283"/>
    </source>
</evidence>
<feature type="compositionally biased region" description="Polar residues" evidence="1">
    <location>
        <begin position="55"/>
        <end position="66"/>
    </location>
</feature>
<keyword evidence="2" id="KW-0472">Membrane</keyword>
<proteinExistence type="predicted"/>
<evidence type="ECO:0000313" key="3">
    <source>
        <dbReference type="EMBL" id="OMJ09699.1"/>
    </source>
</evidence>
<sequence length="145" mass="15896">MMVSSIPGSNKHYNISNADKKYSNKEIAGKRLSWVPKKTAGIPDYFNSKNVDHPSVNSASKNSSHLQPDSGSNFITTGDIKYTTRSLYIILNVIFSSLGVGFAAFYFSPAITTTLGYRVIISLFSIIFIASIESYLFSDAFTSAI</sequence>
<dbReference type="EMBL" id="LSSN01005344">
    <property type="protein sequence ID" value="OMJ09699.1"/>
    <property type="molecule type" value="Genomic_DNA"/>
</dbReference>
<protein>
    <submittedName>
        <fullName evidence="3">Uncharacterized protein</fullName>
    </submittedName>
</protein>
<comment type="caution">
    <text evidence="3">The sequence shown here is derived from an EMBL/GenBank/DDBJ whole genome shotgun (WGS) entry which is preliminary data.</text>
</comment>
<dbReference type="Proteomes" id="UP000187283">
    <property type="component" value="Unassembled WGS sequence"/>
</dbReference>
<dbReference type="Pfam" id="PF11712">
    <property type="entry name" value="Vma12"/>
    <property type="match status" value="1"/>
</dbReference>
<evidence type="ECO:0000256" key="2">
    <source>
        <dbReference type="SAM" id="Phobius"/>
    </source>
</evidence>
<dbReference type="OrthoDB" id="19981at2759"/>
<dbReference type="InterPro" id="IPR021013">
    <property type="entry name" value="ATPase_Vma12"/>
</dbReference>
<keyword evidence="2" id="KW-1133">Transmembrane helix</keyword>
<accession>A0A1R1X4Z7</accession>
<feature type="transmembrane region" description="Helical" evidence="2">
    <location>
        <begin position="119"/>
        <end position="137"/>
    </location>
</feature>
<feature type="transmembrane region" description="Helical" evidence="2">
    <location>
        <begin position="87"/>
        <end position="107"/>
    </location>
</feature>
<gene>
    <name evidence="3" type="ORF">AYI70_g10774</name>
</gene>
<name>A0A1R1X4Z7_9FUNG</name>
<feature type="region of interest" description="Disordered" evidence="1">
    <location>
        <begin position="46"/>
        <end position="66"/>
    </location>
</feature>